<dbReference type="InterPro" id="IPR036388">
    <property type="entry name" value="WH-like_DNA-bd_sf"/>
</dbReference>
<evidence type="ECO:0000256" key="2">
    <source>
        <dbReference type="PIRSR" id="PIRSR640198-3"/>
    </source>
</evidence>
<dbReference type="PROSITE" id="PS51459">
    <property type="entry name" value="FIDO"/>
    <property type="match status" value="1"/>
</dbReference>
<evidence type="ECO:0000259" key="3">
    <source>
        <dbReference type="PROSITE" id="PS51459"/>
    </source>
</evidence>
<name>A0AAJ5WTQ7_9BACT</name>
<accession>A0AAJ5WTQ7</accession>
<dbReference type="InterPro" id="IPR040198">
    <property type="entry name" value="Fido_containing"/>
</dbReference>
<dbReference type="Proteomes" id="UP001220610">
    <property type="component" value="Chromosome"/>
</dbReference>
<gene>
    <name evidence="4" type="ORF">P0Y53_05315</name>
</gene>
<organism evidence="4 5">
    <name type="scientific">Candidatus Pseudobacter hemicellulosilyticus</name>
    <dbReference type="NCBI Taxonomy" id="3121375"/>
    <lineage>
        <taxon>Bacteria</taxon>
        <taxon>Pseudomonadati</taxon>
        <taxon>Bacteroidota</taxon>
        <taxon>Chitinophagia</taxon>
        <taxon>Chitinophagales</taxon>
        <taxon>Chitinophagaceae</taxon>
        <taxon>Pseudobacter</taxon>
    </lineage>
</organism>
<dbReference type="SUPFAM" id="SSF140931">
    <property type="entry name" value="Fic-like"/>
    <property type="match status" value="1"/>
</dbReference>
<dbReference type="Pfam" id="PF02661">
    <property type="entry name" value="Fic"/>
    <property type="match status" value="1"/>
</dbReference>
<dbReference type="Gene3D" id="1.10.3290.10">
    <property type="entry name" value="Fido-like domain"/>
    <property type="match status" value="1"/>
</dbReference>
<dbReference type="PANTHER" id="PTHR13504:SF38">
    <property type="entry name" value="FIDO DOMAIN-CONTAINING PROTEIN"/>
    <property type="match status" value="1"/>
</dbReference>
<proteinExistence type="predicted"/>
<feature type="site" description="Important for autoinhibition of adenylyltransferase activity" evidence="2">
    <location>
        <position position="45"/>
    </location>
</feature>
<dbReference type="PANTHER" id="PTHR13504">
    <property type="entry name" value="FIDO DOMAIN-CONTAINING PROTEIN DDB_G0283145"/>
    <property type="match status" value="1"/>
</dbReference>
<evidence type="ECO:0000256" key="1">
    <source>
        <dbReference type="PIRSR" id="PIRSR640198-1"/>
    </source>
</evidence>
<protein>
    <submittedName>
        <fullName evidence="4">Fic family protein</fullName>
    </submittedName>
</protein>
<dbReference type="EMBL" id="CP119311">
    <property type="protein sequence ID" value="WEK36916.1"/>
    <property type="molecule type" value="Genomic_DNA"/>
</dbReference>
<dbReference type="SUPFAM" id="SSF46785">
    <property type="entry name" value="Winged helix' DNA-binding domain"/>
    <property type="match status" value="1"/>
</dbReference>
<dbReference type="InterPro" id="IPR036597">
    <property type="entry name" value="Fido-like_dom_sf"/>
</dbReference>
<dbReference type="InterPro" id="IPR036390">
    <property type="entry name" value="WH_DNA-bd_sf"/>
</dbReference>
<sequence length="336" mass="38239">MLNLIAGLDEFKGSWKALGRMAPEKLAALREVATIESIGASVRIEGNTITNADVEKMLQDQKGVYLTRHEQEVAGYAALVDHVFLNWQQLPFSEAHIRELHRQMLKYSLKDENHRGDYKTLTNHVEAFDQDGRSQGIAFRTASPFETAGRMVELMKWATVALEERRHHPLLVIAVFTILFLEIHPFQHGNGRLSRLLTTLLLLKTGYGYVPFSSLEHVIEQNRDAYHQSLRRTQATIRAINPDWSPWIMYFLKALQQQKDRLAAKLEQVQVVQERLPGLSVLILEMVKGHGRINLQDAVTTTAANKNTVKKHIQQLVGNGYLVKQGIGKSTWYTLL</sequence>
<evidence type="ECO:0000313" key="4">
    <source>
        <dbReference type="EMBL" id="WEK36916.1"/>
    </source>
</evidence>
<dbReference type="InterPro" id="IPR003812">
    <property type="entry name" value="Fido"/>
</dbReference>
<evidence type="ECO:0000313" key="5">
    <source>
        <dbReference type="Proteomes" id="UP001220610"/>
    </source>
</evidence>
<feature type="active site" evidence="1">
    <location>
        <position position="184"/>
    </location>
</feature>
<dbReference type="AlphaFoldDB" id="A0AAJ5WTQ7"/>
<feature type="domain" description="Fido" evidence="3">
    <location>
        <begin position="92"/>
        <end position="253"/>
    </location>
</feature>
<dbReference type="Gene3D" id="1.10.10.10">
    <property type="entry name" value="Winged helix-like DNA-binding domain superfamily/Winged helix DNA-binding domain"/>
    <property type="match status" value="1"/>
</dbReference>
<reference evidence="4" key="1">
    <citation type="submission" date="2023-03" db="EMBL/GenBank/DDBJ databases">
        <title>Andean soil-derived lignocellulolytic bacterial consortium as a source of novel taxa and putative plastic-active enzymes.</title>
        <authorList>
            <person name="Diaz-Garcia L."/>
            <person name="Chuvochina M."/>
            <person name="Feuerriegel G."/>
            <person name="Bunk B."/>
            <person name="Sproer C."/>
            <person name="Streit W.R."/>
            <person name="Rodriguez L.M."/>
            <person name="Overmann J."/>
            <person name="Jimenez D.J."/>
        </authorList>
    </citation>
    <scope>NUCLEOTIDE SEQUENCE</scope>
    <source>
        <strain evidence="4">MAG 7</strain>
    </source>
</reference>